<comment type="similarity">
    <text evidence="2">Belongs to the PPC synthetase family.</text>
</comment>
<dbReference type="InterPro" id="IPR040673">
    <property type="entry name" value="CCDC81_HU_dom_2"/>
</dbReference>
<evidence type="ECO:0000256" key="8">
    <source>
        <dbReference type="SAM" id="MobiDB-lite"/>
    </source>
</evidence>
<feature type="coiled-coil region" evidence="7">
    <location>
        <begin position="825"/>
        <end position="1022"/>
    </location>
</feature>
<comment type="subcellular location">
    <subcellularLocation>
        <location evidence="1">Secreted</location>
    </subcellularLocation>
</comment>
<feature type="region of interest" description="Disordered" evidence="8">
    <location>
        <begin position="1676"/>
        <end position="1700"/>
    </location>
</feature>
<feature type="region of interest" description="Disordered" evidence="8">
    <location>
        <begin position="681"/>
        <end position="713"/>
    </location>
</feature>
<dbReference type="Pfam" id="PF18289">
    <property type="entry name" value="HU-CCDC81_euk_2"/>
    <property type="match status" value="1"/>
</dbReference>
<feature type="region of interest" description="Disordered" evidence="8">
    <location>
        <begin position="466"/>
        <end position="493"/>
    </location>
</feature>
<dbReference type="InterPro" id="IPR036382">
    <property type="entry name" value="Guanylin_sf"/>
</dbReference>
<feature type="region of interest" description="Disordered" evidence="8">
    <location>
        <begin position="779"/>
        <end position="823"/>
    </location>
</feature>
<feature type="coiled-coil region" evidence="7">
    <location>
        <begin position="1106"/>
        <end position="1161"/>
    </location>
</feature>
<dbReference type="PANTHER" id="PTHR34479">
    <property type="entry name" value="COILED-COIL DOMAIN-CONTAINING PROTEIN 30"/>
    <property type="match status" value="1"/>
</dbReference>
<keyword evidence="6" id="KW-1015">Disulfide bond</keyword>
<dbReference type="InterPro" id="IPR007085">
    <property type="entry name" value="DNA/pantothenate-metab_flavo_C"/>
</dbReference>
<evidence type="ECO:0000256" key="7">
    <source>
        <dbReference type="SAM" id="Coils"/>
    </source>
</evidence>
<comment type="similarity">
    <text evidence="3">Belongs to the guanylin family.</text>
</comment>
<keyword evidence="4" id="KW-0964">Secreted</keyword>
<evidence type="ECO:0000256" key="3">
    <source>
        <dbReference type="ARBA" id="ARBA00009883"/>
    </source>
</evidence>
<dbReference type="InterPro" id="IPR000879">
    <property type="entry name" value="Guanylin"/>
</dbReference>
<dbReference type="PANTHER" id="PTHR34479:SF1">
    <property type="entry name" value="COILED-COIL DOMAIN-CONTAINING PROTEIN 30"/>
    <property type="match status" value="1"/>
</dbReference>
<evidence type="ECO:0000313" key="12">
    <source>
        <dbReference type="Proteomes" id="UP001145742"/>
    </source>
</evidence>
<feature type="domain" description="DNA/pantothenate metabolism flavoprotein C-terminal" evidence="9">
    <location>
        <begin position="172"/>
        <end position="274"/>
    </location>
</feature>
<evidence type="ECO:0000259" key="9">
    <source>
        <dbReference type="Pfam" id="PF04127"/>
    </source>
</evidence>
<dbReference type="EMBL" id="WHWB01034296">
    <property type="protein sequence ID" value="KAJ7411692.1"/>
    <property type="molecule type" value="Genomic_DNA"/>
</dbReference>
<evidence type="ECO:0000256" key="5">
    <source>
        <dbReference type="ARBA" id="ARBA00022729"/>
    </source>
</evidence>
<evidence type="ECO:0000256" key="4">
    <source>
        <dbReference type="ARBA" id="ARBA00022525"/>
    </source>
</evidence>
<sequence>MAERPGQDAAGAEDAAVRAAEGRVREWAAAQAALGRRVALVTSGGTQVPLEARAVRFLENFSSGRRGAASAERLVGLGYGVCFLHRARSAFPWARALPPPGPALLDALRLTPGPPPGVAAAPAALPALLPALRAYRRATEAGALLAIEFTALAEYLALLRAAARALAPLGSSVMFYLAAAVSDFYIPPSEMPEHKIQSSEGPLQITMKMVPKMLSPLVRDWAPEAFVISFKLETDPQLLIDKSRQALERYRHQAVVANVLESRRTSVVIVTRDSETPLSLSEQEVAQGMEIEEKISDISPFLQALPDPLPMDTLEWCWRAETQLKEVEELLEQEGLSQIARSAASEQVAYLLVERTALLGRLGLLPSPVEGLQFCREELEREPALPAGAVGDLDEAPQRLMVAQEEFQGTTEGLNARSKEQSGTGRTELQEAMEHNSRLDKEILALRARVQTLDLERKAFLDLSTGHEGRAEDSGRAASWSSLEQEDREQGTETLHKRCREVMENMEGRNSQLLHKLQKLEQEHEDLVERNEELESILGETQIQTKQEKEQLKSEMEGLHQKITSLETELLEVQKNRMDPAGKEQEASGTQEMQEMLESCQETIDKLGSQLGEQRERRKQLVCELELLREDLKAERGALGSQGLPDSQLELPSHCNTSPSLQRTSASRDLMDVSHEKLHKDGALVEPEASETRQDTEQSHRAEQKQEDPCAGAKSFEEQMAKVVFLEEQIRSLREEQELLCSELLESNKKKEELEKQLKESSEEKRMLLEEISQLKRDIRSAREQGDSAEPWRRSPALEQREGSIPPWQSSAGSLDGSLKQGLSQERFQQQEEKLQQLRQDLRRVQNLCSSAERELRYEREKNAELQKQNLLLQQECTKVKAELKQARARLSDSAESCSSLAAQCERSQQKVRELEHQLSKCSQADKLQSSLRDRLAQEKSRAGEAQKKISKLQQKLKDSQHQLLLAEARVSDKKLLEQELREARENEARVQQELHEGQLKRKLLEQQVEELRQQLRHSRETEASLAKMHVELQAKTLQALEEERKPEPGECQKENQKLSEQLSLLKEENKALYEEGVRLLNQKDLYVRKYNEMQLRHKDKMRRAKETFIHEVKQRDSRIKQLENELSESKLQVEKGKVLIAQVTAENEKLLQERRRLLQKISEQEEPLWSLRSVIAPLQSRGKILEEENARGQENKLQLQQRLPRSSPTPSTEDPKALPVSERQLQSKGLPPPRARPGASPSPLVLLHDKVKCPLTVPGAPDGNRSSSTKVGNKGQSVMRCQPWDSPYLNCSLGGAAPLVLEFWERFANDLDTPVVSSLGSGQDGNLLMTKVHYLMTLQTAVLGEALRALLGCSARRVGLMGLGTIHIMKKPIWHGKLEGFLANSPEFTLDKPFLVGKKLPHGNRLVPELSKAAELLCAEAALRLHVPKATILMCIKATIKVFEWALSSGQNLDFVFKDIGVLLCRESHVAMRFFEDLVQAVAQSDQLADSSLQGICLANASFLGHEFLQVGYTMWRLQEEKGERLVVEGREGGVSKALILPLPTVAPSKALPSTWVLWLLCQDGDLKFPLESVKKLKELMDGNRPINPRMVPMGSHSLCQEKSLPAEFQPLCKREDAPKIFQRLRVLPPSRVPETNWCPPQPSTMGELVSTTAQCHGGTGVHPSPVPERNWCPPSPPPHMGLAMGPNDQDPNPQSTSPAGAWTSLFFMDLPGDHRALYDPLCCFWPHICP</sequence>
<feature type="compositionally biased region" description="Polar residues" evidence="8">
    <location>
        <begin position="654"/>
        <end position="667"/>
    </location>
</feature>
<feature type="compositionally biased region" description="Basic and acidic residues" evidence="8">
    <location>
        <begin position="779"/>
        <end position="793"/>
    </location>
</feature>
<dbReference type="InterPro" id="IPR035929">
    <property type="entry name" value="CoaB-like_sf"/>
</dbReference>
<dbReference type="Pfam" id="PF04127">
    <property type="entry name" value="DFP"/>
    <property type="match status" value="1"/>
</dbReference>
<dbReference type="SUPFAM" id="SSF89890">
    <property type="entry name" value="Proguanylin"/>
    <property type="match status" value="1"/>
</dbReference>
<dbReference type="InterPro" id="IPR031476">
    <property type="entry name" value="DUF4686"/>
</dbReference>
<name>A0ABQ9CYA5_9PASS</name>
<gene>
    <name evidence="11" type="ORF">WISP_101590</name>
</gene>
<keyword evidence="12" id="KW-1185">Reference proteome</keyword>
<feature type="region of interest" description="Disordered" evidence="8">
    <location>
        <begin position="1258"/>
        <end position="1277"/>
    </location>
</feature>
<feature type="compositionally biased region" description="Basic and acidic residues" evidence="8">
    <location>
        <begin position="690"/>
        <end position="708"/>
    </location>
</feature>
<comment type="caution">
    <text evidence="11">The sequence shown here is derived from an EMBL/GenBank/DDBJ whole genome shotgun (WGS) entry which is preliminary data.</text>
</comment>
<dbReference type="Gene3D" id="3.90.1450.10">
    <property type="entry name" value="Guanylin"/>
    <property type="match status" value="1"/>
</dbReference>
<evidence type="ECO:0000256" key="1">
    <source>
        <dbReference type="ARBA" id="ARBA00004613"/>
    </source>
</evidence>
<keyword evidence="7" id="KW-0175">Coiled coil</keyword>
<evidence type="ECO:0000256" key="2">
    <source>
        <dbReference type="ARBA" id="ARBA00005703"/>
    </source>
</evidence>
<dbReference type="PRINTS" id="PR00774">
    <property type="entry name" value="GUANYLIN"/>
</dbReference>
<protein>
    <submittedName>
        <fullName evidence="11">Coiled-coil domain-containing protein 30</fullName>
    </submittedName>
</protein>
<evidence type="ECO:0000256" key="6">
    <source>
        <dbReference type="ARBA" id="ARBA00023157"/>
    </source>
</evidence>
<dbReference type="Pfam" id="PF02058">
    <property type="entry name" value="Guanylin"/>
    <property type="match status" value="1"/>
</dbReference>
<feature type="compositionally biased region" description="Polar residues" evidence="8">
    <location>
        <begin position="1691"/>
        <end position="1700"/>
    </location>
</feature>
<feature type="coiled-coil region" evidence="7">
    <location>
        <begin position="503"/>
        <end position="631"/>
    </location>
</feature>
<evidence type="ECO:0000313" key="11">
    <source>
        <dbReference type="EMBL" id="KAJ7411692.1"/>
    </source>
</evidence>
<organism evidence="11 12">
    <name type="scientific">Willisornis vidua</name>
    <name type="common">Xingu scale-backed antbird</name>
    <dbReference type="NCBI Taxonomy" id="1566151"/>
    <lineage>
        <taxon>Eukaryota</taxon>
        <taxon>Metazoa</taxon>
        <taxon>Chordata</taxon>
        <taxon>Craniata</taxon>
        <taxon>Vertebrata</taxon>
        <taxon>Euteleostomi</taxon>
        <taxon>Archelosauria</taxon>
        <taxon>Archosauria</taxon>
        <taxon>Dinosauria</taxon>
        <taxon>Saurischia</taxon>
        <taxon>Theropoda</taxon>
        <taxon>Coelurosauria</taxon>
        <taxon>Aves</taxon>
        <taxon>Neognathae</taxon>
        <taxon>Neoaves</taxon>
        <taxon>Telluraves</taxon>
        <taxon>Australaves</taxon>
        <taxon>Passeriformes</taxon>
        <taxon>Thamnophilidae</taxon>
        <taxon>Willisornis</taxon>
    </lineage>
</organism>
<feature type="compositionally biased region" description="Polar residues" evidence="8">
    <location>
        <begin position="1196"/>
        <end position="1213"/>
    </location>
</feature>
<feature type="coiled-coil region" evidence="7">
    <location>
        <begin position="429"/>
        <end position="456"/>
    </location>
</feature>
<feature type="compositionally biased region" description="Polar residues" evidence="8">
    <location>
        <begin position="1265"/>
        <end position="1277"/>
    </location>
</feature>
<proteinExistence type="inferred from homology"/>
<dbReference type="InterPro" id="IPR052825">
    <property type="entry name" value="CCD-Prefoldin_beta-like"/>
</dbReference>
<accession>A0ABQ9CYA5</accession>
<evidence type="ECO:0000259" key="10">
    <source>
        <dbReference type="Pfam" id="PF18289"/>
    </source>
</evidence>
<feature type="region of interest" description="Disordered" evidence="8">
    <location>
        <begin position="1189"/>
        <end position="1244"/>
    </location>
</feature>
<reference evidence="11" key="1">
    <citation type="submission" date="2019-10" db="EMBL/GenBank/DDBJ databases">
        <authorList>
            <person name="Soares A.E.R."/>
            <person name="Aleixo A."/>
            <person name="Schneider P."/>
            <person name="Miyaki C.Y."/>
            <person name="Schneider M.P."/>
            <person name="Mello C."/>
            <person name="Vasconcelos A.T.R."/>
        </authorList>
    </citation>
    <scope>NUCLEOTIDE SEQUENCE</scope>
    <source>
        <tissue evidence="11">Muscle</tissue>
    </source>
</reference>
<feature type="domain" description="CCDC81 HU" evidence="10">
    <location>
        <begin position="1415"/>
        <end position="1487"/>
    </location>
</feature>
<feature type="compositionally biased region" description="Basic and acidic residues" evidence="8">
    <location>
        <begin position="466"/>
        <end position="475"/>
    </location>
</feature>
<dbReference type="Pfam" id="PF15742">
    <property type="entry name" value="DUF4686"/>
    <property type="match status" value="1"/>
</dbReference>
<dbReference type="Proteomes" id="UP001145742">
    <property type="component" value="Unassembled WGS sequence"/>
</dbReference>
<feature type="region of interest" description="Disordered" evidence="8">
    <location>
        <begin position="639"/>
        <end position="668"/>
    </location>
</feature>
<keyword evidence="5" id="KW-0732">Signal</keyword>
<dbReference type="SUPFAM" id="SSF102645">
    <property type="entry name" value="CoaB-like"/>
    <property type="match status" value="1"/>
</dbReference>
<dbReference type="Gene3D" id="3.40.50.10300">
    <property type="entry name" value="CoaB-like"/>
    <property type="match status" value="1"/>
</dbReference>